<dbReference type="SUPFAM" id="SSF51126">
    <property type="entry name" value="Pectin lyase-like"/>
    <property type="match status" value="3"/>
</dbReference>
<dbReference type="Proteomes" id="UP001611075">
    <property type="component" value="Unassembled WGS sequence"/>
</dbReference>
<dbReference type="SMART" id="SM00382">
    <property type="entry name" value="AAA"/>
    <property type="match status" value="2"/>
</dbReference>
<evidence type="ECO:0000313" key="6">
    <source>
        <dbReference type="EMBL" id="MFI0793791.1"/>
    </source>
</evidence>
<evidence type="ECO:0000256" key="3">
    <source>
        <dbReference type="ARBA" id="ARBA00022840"/>
    </source>
</evidence>
<reference evidence="6 7" key="1">
    <citation type="submission" date="2024-10" db="EMBL/GenBank/DDBJ databases">
        <title>The Natural Products Discovery Center: Release of the First 8490 Sequenced Strains for Exploring Actinobacteria Biosynthetic Diversity.</title>
        <authorList>
            <person name="Kalkreuter E."/>
            <person name="Kautsar S.A."/>
            <person name="Yang D."/>
            <person name="Bader C.D."/>
            <person name="Teijaro C.N."/>
            <person name="Fluegel L."/>
            <person name="Davis C.M."/>
            <person name="Simpson J.R."/>
            <person name="Lauterbach L."/>
            <person name="Steele A.D."/>
            <person name="Gui C."/>
            <person name="Meng S."/>
            <person name="Li G."/>
            <person name="Viehrig K."/>
            <person name="Ye F."/>
            <person name="Su P."/>
            <person name="Kiefer A.F."/>
            <person name="Nichols A."/>
            <person name="Cepeda A.J."/>
            <person name="Yan W."/>
            <person name="Fan B."/>
            <person name="Jiang Y."/>
            <person name="Adhikari A."/>
            <person name="Zheng C.-J."/>
            <person name="Schuster L."/>
            <person name="Cowan T.M."/>
            <person name="Smanski M.J."/>
            <person name="Chevrette M.G."/>
            <person name="De Carvalho L.P.S."/>
            <person name="Shen B."/>
        </authorList>
    </citation>
    <scope>NUCLEOTIDE SEQUENCE [LARGE SCALE GENOMIC DNA]</scope>
    <source>
        <strain evidence="6 7">NPDC021253</strain>
    </source>
</reference>
<dbReference type="Pfam" id="PF13229">
    <property type="entry name" value="Beta_helix"/>
    <property type="match status" value="2"/>
</dbReference>
<comment type="similarity">
    <text evidence="1">Belongs to the CbxX/CfxQ family.</text>
</comment>
<dbReference type="Pfam" id="PF00004">
    <property type="entry name" value="AAA"/>
    <property type="match status" value="2"/>
</dbReference>
<dbReference type="InterPro" id="IPR003959">
    <property type="entry name" value="ATPase_AAA_core"/>
</dbReference>
<evidence type="ECO:0000259" key="5">
    <source>
        <dbReference type="SMART" id="SM00382"/>
    </source>
</evidence>
<feature type="domain" description="AAA+ ATPase" evidence="5">
    <location>
        <begin position="663"/>
        <end position="801"/>
    </location>
</feature>
<name>A0ABW7SJC2_9ACTN</name>
<keyword evidence="7" id="KW-1185">Reference proteome</keyword>
<dbReference type="InterPro" id="IPR012334">
    <property type="entry name" value="Pectin_lyas_fold"/>
</dbReference>
<dbReference type="PRINTS" id="PR00819">
    <property type="entry name" value="CBXCFQXSUPER"/>
</dbReference>
<dbReference type="Gene3D" id="2.160.20.10">
    <property type="entry name" value="Single-stranded right-handed beta-helix, Pectin lyase-like"/>
    <property type="match status" value="2"/>
</dbReference>
<feature type="compositionally biased region" description="Low complexity" evidence="4">
    <location>
        <begin position="534"/>
        <end position="553"/>
    </location>
</feature>
<dbReference type="Gene3D" id="1.10.8.60">
    <property type="match status" value="2"/>
</dbReference>
<dbReference type="PANTHER" id="PTHR43392:SF2">
    <property type="entry name" value="AAA-TYPE ATPASE FAMILY PROTEIN _ ANKYRIN REPEAT FAMILY PROTEIN"/>
    <property type="match status" value="1"/>
</dbReference>
<dbReference type="InterPro" id="IPR027417">
    <property type="entry name" value="P-loop_NTPase"/>
</dbReference>
<dbReference type="Pfam" id="PF17866">
    <property type="entry name" value="AAA_lid_6"/>
    <property type="match status" value="2"/>
</dbReference>
<dbReference type="Gene3D" id="3.40.50.300">
    <property type="entry name" value="P-loop containing nucleotide triphosphate hydrolases"/>
    <property type="match status" value="2"/>
</dbReference>
<proteinExistence type="inferred from homology"/>
<evidence type="ECO:0000313" key="7">
    <source>
        <dbReference type="Proteomes" id="UP001611075"/>
    </source>
</evidence>
<sequence>MTTSVLSVSARDTGCLSDISRALASATPGDTVAVRPGVYREAPVFQRDVVLVAEDGPGTVTIEVPPGGAVLAAGGEILIRDIVIRGGDGQMPLLQVAAGRVRLEGCRVDAAGPAAIHVRGGTVEMAGGVISNTGGAGIVHESGSGGYTGVRLHDIARCGVMVTGTCDPVFRDCTFTGIGEVALLAAGSSTPRLEGCRIDEVGQYAVVAQQTSRPHLIRTAVVGGEVGLLVCDEATPVVDGCEILDARAHAVVTMAEAAPTLSGSLIARAGGHGLHCMGNSAPRLSRCEIRESGAPGVLVTDEAAPQLAGGAVVGCADAGVFLTGHSRARLDGVSVRDSTIGVAVEEEAAPYLIGLSIEGVRYGLHATGGGGRFEDGHVTGASAAGARVAGTAATALFNSRFTGCRIGVEVAGSAHAELSSLSVEDSGGAGVLTGGTGGLTGGPCAVTVSRSRISGNRGPGVRAGAGSTVDATDCEIVGNQGPGVVVETDLPVRLRGGVIRGNGGVGVDAPSPRAAIEVIDVDTGHNALPVQLPARTAGRPPAAGPGFPAANRADPGDTGADAWREDDSTESAPPARTGGVDPRPAPSRDPAGTRPPDGEAVADGAPGGGPAGDGGGGDAVAALLAELDALVGLAGVKREVATLVGLNQIAKRRREARLHVPPMSRHLVFAGPPGTGKTTVARIFARVLATLGVLSGGQLVEVSRSDLVAEHVGGTAVKTTAKFEEALGGVLFIDEAYTLTPAGGHDFGREAIDTLVKLMEDHRDEVVVVVAGYTPNMRTFLAANPGLESRFSRTIQFDSYSDDELATIVDRLCRAHHYVLEYETRQALARHFSEQPRSETFGNARLARQVFEDMLGRQAYRLSHNPQAPDIELARLLPEDLGESAAEQPESDGRRQVVDDLLGRLDAMVGLDAVKREVTDVIDLITSTEARNRAGLPTPTISRHLVFAGAPGTGKTSVARLYGQLLNAVGVLRTGQLVEVSRADLVGQYVGHTAVKTTDVFNRARGGVLFIDEAYALAGEGNDFGREAIDTLVKLMEDHRDDVVVIAAGYTGDMRRFLANNVGLASRFSRQITFASYTASELVSVVQMLAREGGFDFGNDSIPLLYQHFDGLTRDEAFGNGRYARQLLERAITKQANRLRGGGALTVDDMRQLCAADVRAAVAA</sequence>
<feature type="domain" description="AAA+ ATPase" evidence="5">
    <location>
        <begin position="941"/>
        <end position="1078"/>
    </location>
</feature>
<comment type="caution">
    <text evidence="6">The sequence shown here is derived from an EMBL/GenBank/DDBJ whole genome shotgun (WGS) entry which is preliminary data.</text>
</comment>
<protein>
    <submittedName>
        <fullName evidence="6">AAA family ATPase</fullName>
    </submittedName>
</protein>
<dbReference type="RefSeq" id="WP_396679541.1">
    <property type="nucleotide sequence ID" value="NZ_JBIRPU010000008.1"/>
</dbReference>
<dbReference type="EMBL" id="JBIRPU010000008">
    <property type="protein sequence ID" value="MFI0793791.1"/>
    <property type="molecule type" value="Genomic_DNA"/>
</dbReference>
<evidence type="ECO:0000256" key="1">
    <source>
        <dbReference type="ARBA" id="ARBA00010378"/>
    </source>
</evidence>
<dbReference type="InterPro" id="IPR050773">
    <property type="entry name" value="CbxX/CfxQ_RuBisCO_ESX"/>
</dbReference>
<dbReference type="InterPro" id="IPR006626">
    <property type="entry name" value="PbH1"/>
</dbReference>
<dbReference type="InterPro" id="IPR000641">
    <property type="entry name" value="CbxX/CfxQ"/>
</dbReference>
<dbReference type="SUPFAM" id="SSF52540">
    <property type="entry name" value="P-loop containing nucleoside triphosphate hydrolases"/>
    <property type="match status" value="2"/>
</dbReference>
<feature type="compositionally biased region" description="Gly residues" evidence="4">
    <location>
        <begin position="605"/>
        <end position="614"/>
    </location>
</feature>
<accession>A0ABW7SJC2</accession>
<dbReference type="CDD" id="cd00009">
    <property type="entry name" value="AAA"/>
    <property type="match status" value="2"/>
</dbReference>
<dbReference type="InterPro" id="IPR041627">
    <property type="entry name" value="AAA_lid_6"/>
</dbReference>
<dbReference type="PANTHER" id="PTHR43392">
    <property type="entry name" value="AAA-TYPE ATPASE FAMILY PROTEIN / ANKYRIN REPEAT FAMILY PROTEIN"/>
    <property type="match status" value="1"/>
</dbReference>
<dbReference type="SMART" id="SM00710">
    <property type="entry name" value="PbH1"/>
    <property type="match status" value="12"/>
</dbReference>
<gene>
    <name evidence="6" type="ORF">ACH4OY_14025</name>
</gene>
<keyword evidence="2" id="KW-0547">Nucleotide-binding</keyword>
<organism evidence="6 7">
    <name type="scientific">Micromonospora rubida</name>
    <dbReference type="NCBI Taxonomy" id="2697657"/>
    <lineage>
        <taxon>Bacteria</taxon>
        <taxon>Bacillati</taxon>
        <taxon>Actinomycetota</taxon>
        <taxon>Actinomycetes</taxon>
        <taxon>Micromonosporales</taxon>
        <taxon>Micromonosporaceae</taxon>
        <taxon>Micromonospora</taxon>
    </lineage>
</organism>
<evidence type="ECO:0000256" key="2">
    <source>
        <dbReference type="ARBA" id="ARBA00022741"/>
    </source>
</evidence>
<dbReference type="InterPro" id="IPR039448">
    <property type="entry name" value="Beta_helix"/>
</dbReference>
<dbReference type="InterPro" id="IPR003593">
    <property type="entry name" value="AAA+_ATPase"/>
</dbReference>
<keyword evidence="3" id="KW-0067">ATP-binding</keyword>
<feature type="region of interest" description="Disordered" evidence="4">
    <location>
        <begin position="534"/>
        <end position="614"/>
    </location>
</feature>
<evidence type="ECO:0000256" key="4">
    <source>
        <dbReference type="SAM" id="MobiDB-lite"/>
    </source>
</evidence>
<dbReference type="InterPro" id="IPR011050">
    <property type="entry name" value="Pectin_lyase_fold/virulence"/>
</dbReference>